<dbReference type="GO" id="GO:0005615">
    <property type="term" value="C:extracellular space"/>
    <property type="evidence" value="ECO:0007669"/>
    <property type="project" value="TreeGrafter"/>
</dbReference>
<dbReference type="GO" id="GO:0030198">
    <property type="term" value="P:extracellular matrix organization"/>
    <property type="evidence" value="ECO:0007669"/>
    <property type="project" value="TreeGrafter"/>
</dbReference>
<dbReference type="SUPFAM" id="SSF82153">
    <property type="entry name" value="FAS1 domain"/>
    <property type="match status" value="4"/>
</dbReference>
<proteinExistence type="predicted"/>
<dbReference type="GO" id="GO:0050839">
    <property type="term" value="F:cell adhesion molecule binding"/>
    <property type="evidence" value="ECO:0007669"/>
    <property type="project" value="TreeGrafter"/>
</dbReference>
<sequence>MVATGRLLSAGVTVAPAFLRSCSKPCALLLASLLLLLVGSIASTDAITLEAHLRDDPDLSEFYSLIERDKAALDWLKESPGTVFAPTNQAFQRFAHNKTQLHYHMVTSAYKLDKLGDVLISNYDGHPHLYISRVRPPRNQDGSYPQEELYVNNAMILRDRANMQFRNGWGNEQILHIIDDVLVPVTVTPGLNKSYGSNPDAWEFLENVEAMNIEPHRVRSFRAKILRLSRQQNYRKSGRNTFLIPVESSFKNQQHNLMNMIDQKVVDGHIIPNKSIFIAPAPYGLPQQTMAFDDALRITVTFYQYGEGKDARVYVVSNTMYGNSRQTSGAVIAEVLKANIPVRNGVVHLIQRPLVVVNMKGVPMLTENNYYLWSKFRDLIEDYAPEFVEHIREMTQKTIFVPHNDAITEMMQTNFMSDRKKLREALLMHVVPDALTIEIIRRNNQNHIFQIPTLSNRKFIYCNVFDNRTSRTRSITIEGGGVNASVVLGDIATMDGYIHIIDRMLGVPYMTVQKKLKTDPMLNLTYHFGILNRFNEQLNKTTKRFTYFVPRDKAWIQWFHDHPAANLEDFVRNQEQARRTRDVLQRHLVVADRVFTIGELRNMSFESLILPTLGRDRLQIKVKEEDRRFYIQWKETGRWATVFRADVDCTNGLIHVIDAPFVLEDDVIGSGGTSGGMVLAKQINNILTIAIVLGAMAQFVSN</sequence>
<name>A0A182IKC4_ANOAO</name>
<protein>
    <recommendedName>
        <fullName evidence="1">FAS1 domain-containing protein</fullName>
    </recommendedName>
</protein>
<feature type="domain" description="FAS1" evidence="1">
    <location>
        <begin position="360"/>
        <end position="505"/>
    </location>
</feature>
<dbReference type="SMART" id="SM00554">
    <property type="entry name" value="FAS1"/>
    <property type="match status" value="4"/>
</dbReference>
<dbReference type="EnsemblMetazoa" id="AATE000795-RA">
    <property type="protein sequence ID" value="AATE000795-PA.1"/>
    <property type="gene ID" value="AATE000795"/>
</dbReference>
<dbReference type="InterPro" id="IPR036378">
    <property type="entry name" value="FAS1_dom_sf"/>
</dbReference>
<dbReference type="PANTHER" id="PTHR10900">
    <property type="entry name" value="PERIOSTIN-RELATED"/>
    <property type="match status" value="1"/>
</dbReference>
<feature type="domain" description="FAS1" evidence="1">
    <location>
        <begin position="205"/>
        <end position="354"/>
    </location>
</feature>
<dbReference type="Pfam" id="PF02469">
    <property type="entry name" value="Fasciclin"/>
    <property type="match status" value="3"/>
</dbReference>
<organism evidence="2">
    <name type="scientific">Anopheles atroparvus</name>
    <name type="common">European mosquito</name>
    <dbReference type="NCBI Taxonomy" id="41427"/>
    <lineage>
        <taxon>Eukaryota</taxon>
        <taxon>Metazoa</taxon>
        <taxon>Ecdysozoa</taxon>
        <taxon>Arthropoda</taxon>
        <taxon>Hexapoda</taxon>
        <taxon>Insecta</taxon>
        <taxon>Pterygota</taxon>
        <taxon>Neoptera</taxon>
        <taxon>Endopterygota</taxon>
        <taxon>Diptera</taxon>
        <taxon>Nematocera</taxon>
        <taxon>Culicoidea</taxon>
        <taxon>Culicidae</taxon>
        <taxon>Anophelinae</taxon>
        <taxon>Anopheles</taxon>
    </lineage>
</organism>
<dbReference type="VEuPathDB" id="VectorBase:AATE000795"/>
<dbReference type="InterPro" id="IPR050904">
    <property type="entry name" value="Adhesion/Biosynth-related"/>
</dbReference>
<dbReference type="STRING" id="41427.A0A182IKC4"/>
<dbReference type="PROSITE" id="PS50213">
    <property type="entry name" value="FAS1"/>
    <property type="match status" value="4"/>
</dbReference>
<accession>A0A182IKC4</accession>
<dbReference type="GO" id="GO:0007155">
    <property type="term" value="P:cell adhesion"/>
    <property type="evidence" value="ECO:0007669"/>
    <property type="project" value="TreeGrafter"/>
</dbReference>
<reference evidence="2" key="1">
    <citation type="submission" date="2022-08" db="UniProtKB">
        <authorList>
            <consortium name="EnsemblMetazoa"/>
        </authorList>
    </citation>
    <scope>IDENTIFICATION</scope>
    <source>
        <strain evidence="2">EBRO</strain>
    </source>
</reference>
<dbReference type="AlphaFoldDB" id="A0A182IKC4"/>
<dbReference type="GO" id="GO:0031012">
    <property type="term" value="C:extracellular matrix"/>
    <property type="evidence" value="ECO:0007669"/>
    <property type="project" value="TreeGrafter"/>
</dbReference>
<dbReference type="PANTHER" id="PTHR10900:SF80">
    <property type="entry name" value="FASCICLIN-1"/>
    <property type="match status" value="1"/>
</dbReference>
<dbReference type="InterPro" id="IPR000782">
    <property type="entry name" value="FAS1_domain"/>
</dbReference>
<evidence type="ECO:0000313" key="2">
    <source>
        <dbReference type="EnsemblMetazoa" id="AATE000795-PA.1"/>
    </source>
</evidence>
<evidence type="ECO:0000259" key="1">
    <source>
        <dbReference type="PROSITE" id="PS50213"/>
    </source>
</evidence>
<feature type="domain" description="FAS1" evidence="1">
    <location>
        <begin position="509"/>
        <end position="661"/>
    </location>
</feature>
<feature type="domain" description="FAS1" evidence="1">
    <location>
        <begin position="46"/>
        <end position="182"/>
    </location>
</feature>
<dbReference type="Gene3D" id="2.30.180.10">
    <property type="entry name" value="FAS1 domain"/>
    <property type="match status" value="4"/>
</dbReference>